<keyword evidence="6" id="KW-0963">Cytoplasm</keyword>
<dbReference type="InterPro" id="IPR039949">
    <property type="entry name" value="NAA40"/>
</dbReference>
<dbReference type="CDD" id="cd04301">
    <property type="entry name" value="NAT_SF"/>
    <property type="match status" value="1"/>
</dbReference>
<dbReference type="AlphaFoldDB" id="A0A200QM79"/>
<dbReference type="GO" id="GO:0010485">
    <property type="term" value="F:histone H4 acetyltransferase activity"/>
    <property type="evidence" value="ECO:0007669"/>
    <property type="project" value="InterPro"/>
</dbReference>
<dbReference type="InterPro" id="IPR016181">
    <property type="entry name" value="Acyl_CoA_acyltransferase"/>
</dbReference>
<protein>
    <recommendedName>
        <fullName evidence="5">N-alpha-acetyltransferase 40</fullName>
        <ecNumber evidence="4">2.3.1.257</ecNumber>
    </recommendedName>
</protein>
<evidence type="ECO:0000256" key="10">
    <source>
        <dbReference type="ARBA" id="ARBA00047821"/>
    </source>
</evidence>
<feature type="domain" description="N-acetyltransferase" evidence="12">
    <location>
        <begin position="99"/>
        <end position="263"/>
    </location>
</feature>
<name>A0A200QM79_MACCD</name>
<evidence type="ECO:0000256" key="7">
    <source>
        <dbReference type="ARBA" id="ARBA00022679"/>
    </source>
</evidence>
<comment type="subcellular location">
    <subcellularLocation>
        <location evidence="2">Cytoplasm</location>
    </subcellularLocation>
    <subcellularLocation>
        <location evidence="1">Nucleus</location>
    </subcellularLocation>
</comment>
<evidence type="ECO:0000256" key="2">
    <source>
        <dbReference type="ARBA" id="ARBA00004496"/>
    </source>
</evidence>
<evidence type="ECO:0000256" key="6">
    <source>
        <dbReference type="ARBA" id="ARBA00022490"/>
    </source>
</evidence>
<dbReference type="GO" id="GO:0005634">
    <property type="term" value="C:nucleus"/>
    <property type="evidence" value="ECO:0007669"/>
    <property type="project" value="UniProtKB-SubCell"/>
</dbReference>
<sequence length="269" mass="31235">MEQKRFEFHNNNILEKKMKRREVLEKNKALDEIIRNAASIDKDHLQLFPPFRQYNRNGLSVYLESGYGSQLSSPMKQYIQNLLKVNMEGLYGSEWPTEEKVKRREMVAPEARYIFVREARNASVDEISPKAKEEKNCSRWMGDGDPVVGFVEYRYIVEEEIPVAYVYELQLEHHVQGKGLGKFLMQLIELIARKNRMSAVMLTVQKANLLAMNFYTSKLRYMISTISPSRVDPLIGAKKSYEILCKAFDHEAKEKLEDAYTLVGEGHGQ</sequence>
<proteinExistence type="inferred from homology"/>
<evidence type="ECO:0000256" key="4">
    <source>
        <dbReference type="ARBA" id="ARBA00012950"/>
    </source>
</evidence>
<organism evidence="13 14">
    <name type="scientific">Macleaya cordata</name>
    <name type="common">Five-seeded plume-poppy</name>
    <name type="synonym">Bocconia cordata</name>
    <dbReference type="NCBI Taxonomy" id="56857"/>
    <lineage>
        <taxon>Eukaryota</taxon>
        <taxon>Viridiplantae</taxon>
        <taxon>Streptophyta</taxon>
        <taxon>Embryophyta</taxon>
        <taxon>Tracheophyta</taxon>
        <taxon>Spermatophyta</taxon>
        <taxon>Magnoliopsida</taxon>
        <taxon>Ranunculales</taxon>
        <taxon>Papaveraceae</taxon>
        <taxon>Papaveroideae</taxon>
        <taxon>Macleaya</taxon>
    </lineage>
</organism>
<dbReference type="PROSITE" id="PS51186">
    <property type="entry name" value="GNAT"/>
    <property type="match status" value="1"/>
</dbReference>
<keyword evidence="7" id="KW-0808">Transferase</keyword>
<reference evidence="13 14" key="1">
    <citation type="journal article" date="2017" name="Mol. Plant">
        <title>The Genome of Medicinal Plant Macleaya cordata Provides New Insights into Benzylisoquinoline Alkaloids Metabolism.</title>
        <authorList>
            <person name="Liu X."/>
            <person name="Liu Y."/>
            <person name="Huang P."/>
            <person name="Ma Y."/>
            <person name="Qing Z."/>
            <person name="Tang Q."/>
            <person name="Cao H."/>
            <person name="Cheng P."/>
            <person name="Zheng Y."/>
            <person name="Yuan Z."/>
            <person name="Zhou Y."/>
            <person name="Liu J."/>
            <person name="Tang Z."/>
            <person name="Zhuo Y."/>
            <person name="Zhang Y."/>
            <person name="Yu L."/>
            <person name="Huang J."/>
            <person name="Yang P."/>
            <person name="Peng Q."/>
            <person name="Zhang J."/>
            <person name="Jiang W."/>
            <person name="Zhang Z."/>
            <person name="Lin K."/>
            <person name="Ro D.K."/>
            <person name="Chen X."/>
            <person name="Xiong X."/>
            <person name="Shang Y."/>
            <person name="Huang S."/>
            <person name="Zeng J."/>
        </authorList>
    </citation>
    <scope>NUCLEOTIDE SEQUENCE [LARGE SCALE GENOMIC DNA]</scope>
    <source>
        <strain evidence="14">cv. BLH2017</strain>
        <tissue evidence="13">Root</tissue>
    </source>
</reference>
<evidence type="ECO:0000256" key="8">
    <source>
        <dbReference type="ARBA" id="ARBA00023242"/>
    </source>
</evidence>
<accession>A0A200QM79</accession>
<dbReference type="GO" id="GO:0043998">
    <property type="term" value="F:histone H2A acetyltransferase activity"/>
    <property type="evidence" value="ECO:0007669"/>
    <property type="project" value="InterPro"/>
</dbReference>
<dbReference type="Pfam" id="PF00583">
    <property type="entry name" value="Acetyltransf_1"/>
    <property type="match status" value="1"/>
</dbReference>
<keyword evidence="9" id="KW-0012">Acyltransferase</keyword>
<dbReference type="FunFam" id="3.40.630.30:FF:000117">
    <property type="entry name" value="GCN5-related N-acetyltransferase protein-like"/>
    <property type="match status" value="1"/>
</dbReference>
<dbReference type="GO" id="GO:0005737">
    <property type="term" value="C:cytoplasm"/>
    <property type="evidence" value="ECO:0007669"/>
    <property type="project" value="UniProtKB-SubCell"/>
</dbReference>
<dbReference type="PANTHER" id="PTHR20531">
    <property type="entry name" value="N-ALPHA-ACETYLTRANSFERASE 40"/>
    <property type="match status" value="1"/>
</dbReference>
<dbReference type="STRING" id="56857.A0A200QM79"/>
<dbReference type="InParanoid" id="A0A200QM79"/>
<evidence type="ECO:0000256" key="9">
    <source>
        <dbReference type="ARBA" id="ARBA00023315"/>
    </source>
</evidence>
<evidence type="ECO:0000256" key="3">
    <source>
        <dbReference type="ARBA" id="ARBA00008870"/>
    </source>
</evidence>
<evidence type="ECO:0000259" key="12">
    <source>
        <dbReference type="PROSITE" id="PS51186"/>
    </source>
</evidence>
<dbReference type="PANTHER" id="PTHR20531:SF1">
    <property type="entry name" value="N-ALPHA-ACETYLTRANSFERASE 40"/>
    <property type="match status" value="1"/>
</dbReference>
<dbReference type="Proteomes" id="UP000195402">
    <property type="component" value="Unassembled WGS sequence"/>
</dbReference>
<evidence type="ECO:0000313" key="14">
    <source>
        <dbReference type="Proteomes" id="UP000195402"/>
    </source>
</evidence>
<evidence type="ECO:0000313" key="13">
    <source>
        <dbReference type="EMBL" id="OVA11598.1"/>
    </source>
</evidence>
<dbReference type="GO" id="GO:1990189">
    <property type="term" value="F:protein N-terminal-serine acetyltransferase activity"/>
    <property type="evidence" value="ECO:0007669"/>
    <property type="project" value="UniProtKB-EC"/>
</dbReference>
<dbReference type="OMA" id="AYLHYRF"/>
<comment type="similarity">
    <text evidence="3">Belongs to the acetyltransferase family. NAA40 subfamily.</text>
</comment>
<dbReference type="FunCoup" id="A0A200QM79">
    <property type="interactions" value="2517"/>
</dbReference>
<gene>
    <name evidence="13" type="ORF">BVC80_961g2</name>
</gene>
<dbReference type="OrthoDB" id="424551at2759"/>
<comment type="caution">
    <text evidence="13">The sequence shown here is derived from an EMBL/GenBank/DDBJ whole genome shotgun (WGS) entry which is preliminary data.</text>
</comment>
<evidence type="ECO:0000256" key="5">
    <source>
        <dbReference type="ARBA" id="ARBA00015043"/>
    </source>
</evidence>
<evidence type="ECO:0000256" key="1">
    <source>
        <dbReference type="ARBA" id="ARBA00004123"/>
    </source>
</evidence>
<dbReference type="InterPro" id="IPR000182">
    <property type="entry name" value="GNAT_dom"/>
</dbReference>
<comment type="catalytic activity">
    <reaction evidence="10">
        <text>N-terminal L-seryl-[histone H2A] + acetyl-CoA = N-terminal N(alpha)-acetyl-L-seryl-[histone H2A] + CoA + H(+)</text>
        <dbReference type="Rhea" id="RHEA:50600"/>
        <dbReference type="Rhea" id="RHEA-COMP:12742"/>
        <dbReference type="Rhea" id="RHEA-COMP:12744"/>
        <dbReference type="ChEBI" id="CHEBI:15378"/>
        <dbReference type="ChEBI" id="CHEBI:57287"/>
        <dbReference type="ChEBI" id="CHEBI:57288"/>
        <dbReference type="ChEBI" id="CHEBI:64738"/>
        <dbReference type="ChEBI" id="CHEBI:83690"/>
        <dbReference type="EC" id="2.3.1.257"/>
    </reaction>
</comment>
<dbReference type="EMBL" id="MVGT01001605">
    <property type="protein sequence ID" value="OVA11598.1"/>
    <property type="molecule type" value="Genomic_DNA"/>
</dbReference>
<comment type="catalytic activity">
    <reaction evidence="11">
        <text>N-terminal L-seryl-[histone H4] + acetyl-CoA = N-terminal N(alpha)-acetyl-L-seryl-[histone H4] + CoA + H(+)</text>
        <dbReference type="Rhea" id="RHEA:50596"/>
        <dbReference type="Rhea" id="RHEA-COMP:12740"/>
        <dbReference type="Rhea" id="RHEA-COMP:12743"/>
        <dbReference type="ChEBI" id="CHEBI:15378"/>
        <dbReference type="ChEBI" id="CHEBI:57287"/>
        <dbReference type="ChEBI" id="CHEBI:57288"/>
        <dbReference type="ChEBI" id="CHEBI:64738"/>
        <dbReference type="ChEBI" id="CHEBI:83690"/>
        <dbReference type="EC" id="2.3.1.257"/>
    </reaction>
</comment>
<dbReference type="EC" id="2.3.1.257" evidence="4"/>
<keyword evidence="14" id="KW-1185">Reference proteome</keyword>
<evidence type="ECO:0000256" key="11">
    <source>
        <dbReference type="ARBA" id="ARBA00049524"/>
    </source>
</evidence>
<dbReference type="SUPFAM" id="SSF55729">
    <property type="entry name" value="Acyl-CoA N-acyltransferases (Nat)"/>
    <property type="match status" value="1"/>
</dbReference>
<keyword evidence="8" id="KW-0539">Nucleus</keyword>
<dbReference type="Gene3D" id="3.40.630.30">
    <property type="match status" value="1"/>
</dbReference>